<dbReference type="Gene3D" id="3.30.420.10">
    <property type="entry name" value="Ribonuclease H-like superfamily/Ribonuclease H"/>
    <property type="match status" value="1"/>
</dbReference>
<dbReference type="InterPro" id="IPR013520">
    <property type="entry name" value="Ribonucl_H"/>
</dbReference>
<keyword evidence="5" id="KW-0269">Exonuclease</keyword>
<dbReference type="Pfam" id="PF00929">
    <property type="entry name" value="RNase_T"/>
    <property type="match status" value="1"/>
</dbReference>
<organism evidence="9 10">
    <name type="scientific">Saponaria officinalis</name>
    <name type="common">Common soapwort</name>
    <name type="synonym">Lychnis saponaria</name>
    <dbReference type="NCBI Taxonomy" id="3572"/>
    <lineage>
        <taxon>Eukaryota</taxon>
        <taxon>Viridiplantae</taxon>
        <taxon>Streptophyta</taxon>
        <taxon>Embryophyta</taxon>
        <taxon>Tracheophyta</taxon>
        <taxon>Spermatophyta</taxon>
        <taxon>Magnoliopsida</taxon>
        <taxon>eudicotyledons</taxon>
        <taxon>Gunneridae</taxon>
        <taxon>Pentapetalae</taxon>
        <taxon>Caryophyllales</taxon>
        <taxon>Caryophyllaceae</taxon>
        <taxon>Caryophylleae</taxon>
        <taxon>Saponaria</taxon>
    </lineage>
</organism>
<gene>
    <name evidence="9" type="ORF">RND81_12G158800</name>
</gene>
<keyword evidence="2" id="KW-0540">Nuclease</keyword>
<dbReference type="EMBL" id="JBDFQZ010000012">
    <property type="protein sequence ID" value="KAK9673300.1"/>
    <property type="molecule type" value="Genomic_DNA"/>
</dbReference>
<dbReference type="AlphaFoldDB" id="A0AAW1HB61"/>
<protein>
    <recommendedName>
        <fullName evidence="8">Exonuclease domain-containing protein</fullName>
    </recommendedName>
</protein>
<evidence type="ECO:0000256" key="1">
    <source>
        <dbReference type="ARBA" id="ARBA00001946"/>
    </source>
</evidence>
<dbReference type="CDD" id="cd06127">
    <property type="entry name" value="DEDDh"/>
    <property type="match status" value="1"/>
</dbReference>
<accession>A0AAW1HB61</accession>
<dbReference type="InterPro" id="IPR040393">
    <property type="entry name" value="TREX1/2"/>
</dbReference>
<dbReference type="GO" id="GO:0006308">
    <property type="term" value="P:DNA catabolic process"/>
    <property type="evidence" value="ECO:0007669"/>
    <property type="project" value="TreeGrafter"/>
</dbReference>
<reference evidence="9" key="1">
    <citation type="submission" date="2024-03" db="EMBL/GenBank/DDBJ databases">
        <title>WGS assembly of Saponaria officinalis var. Norfolk2.</title>
        <authorList>
            <person name="Jenkins J."/>
            <person name="Shu S."/>
            <person name="Grimwood J."/>
            <person name="Barry K."/>
            <person name="Goodstein D."/>
            <person name="Schmutz J."/>
            <person name="Leebens-Mack J."/>
            <person name="Osbourn A."/>
        </authorList>
    </citation>
    <scope>NUCLEOTIDE SEQUENCE [LARGE SCALE GENOMIC DNA]</scope>
    <source>
        <strain evidence="9">JIC</strain>
    </source>
</reference>
<keyword evidence="6" id="KW-0460">Magnesium</keyword>
<feature type="domain" description="Exonuclease" evidence="8">
    <location>
        <begin position="130"/>
        <end position="307"/>
    </location>
</feature>
<dbReference type="SMART" id="SM00479">
    <property type="entry name" value="EXOIII"/>
    <property type="match status" value="1"/>
</dbReference>
<dbReference type="GO" id="GO:0005737">
    <property type="term" value="C:cytoplasm"/>
    <property type="evidence" value="ECO:0007669"/>
    <property type="project" value="TreeGrafter"/>
</dbReference>
<dbReference type="InterPro" id="IPR012337">
    <property type="entry name" value="RNaseH-like_sf"/>
</dbReference>
<sequence>MRTAPMCFTVFRVPRCNAYSWVNTWWNGFHTSSRACKEGPNFRLLSSSVCEQAPSRRWSRRPITTRGDGISKKVLSSAANIRHGITDNIVSSVTTNLNIKITDNNKIEQIQCTDVNQLIAENKDLAERATFIVFDLETTGFMRDENIIEIALRDLEGGKNSTFQTLVNPGRPVPNADVHKITTKMVSQPGVPSMKELIPILLAFVESRRKPGGYVILIAHNAWTFDVRFLINEFKRYSIAIPSNWLFLDTLPISRELMKEKGVKGGTSLQDLCKYFKIESKDPAHRAMADVNALALVLNRLSLAMKLTRAGLVERAFTASQLMSRIAKTKTKTKKTST</sequence>
<evidence type="ECO:0000256" key="5">
    <source>
        <dbReference type="ARBA" id="ARBA00022839"/>
    </source>
</evidence>
<dbReference type="PANTHER" id="PTHR13058:SF19">
    <property type="entry name" value="LD40940P"/>
    <property type="match status" value="1"/>
</dbReference>
<evidence type="ECO:0000256" key="2">
    <source>
        <dbReference type="ARBA" id="ARBA00022722"/>
    </source>
</evidence>
<keyword evidence="4" id="KW-0378">Hydrolase</keyword>
<comment type="similarity">
    <text evidence="7">Belongs to the exonuclease superfamily. TREX family.</text>
</comment>
<dbReference type="PANTHER" id="PTHR13058">
    <property type="entry name" value="THREE PRIME REPAIR EXONUCLEASE 1, 2"/>
    <property type="match status" value="1"/>
</dbReference>
<evidence type="ECO:0000256" key="7">
    <source>
        <dbReference type="ARBA" id="ARBA00025769"/>
    </source>
</evidence>
<keyword evidence="10" id="KW-1185">Reference proteome</keyword>
<evidence type="ECO:0000256" key="3">
    <source>
        <dbReference type="ARBA" id="ARBA00022723"/>
    </source>
</evidence>
<name>A0AAW1HB61_SAPOF</name>
<evidence type="ECO:0000313" key="10">
    <source>
        <dbReference type="Proteomes" id="UP001443914"/>
    </source>
</evidence>
<dbReference type="InterPro" id="IPR036397">
    <property type="entry name" value="RNaseH_sf"/>
</dbReference>
<evidence type="ECO:0000256" key="4">
    <source>
        <dbReference type="ARBA" id="ARBA00022801"/>
    </source>
</evidence>
<dbReference type="Proteomes" id="UP001443914">
    <property type="component" value="Unassembled WGS sequence"/>
</dbReference>
<proteinExistence type="inferred from homology"/>
<dbReference type="GO" id="GO:0046872">
    <property type="term" value="F:metal ion binding"/>
    <property type="evidence" value="ECO:0007669"/>
    <property type="project" value="UniProtKB-KW"/>
</dbReference>
<dbReference type="GO" id="GO:0008296">
    <property type="term" value="F:3'-5'-DNA exonuclease activity"/>
    <property type="evidence" value="ECO:0007669"/>
    <property type="project" value="TreeGrafter"/>
</dbReference>
<evidence type="ECO:0000313" key="9">
    <source>
        <dbReference type="EMBL" id="KAK9673300.1"/>
    </source>
</evidence>
<dbReference type="SUPFAM" id="SSF53098">
    <property type="entry name" value="Ribonuclease H-like"/>
    <property type="match status" value="1"/>
</dbReference>
<dbReference type="GO" id="GO:0003676">
    <property type="term" value="F:nucleic acid binding"/>
    <property type="evidence" value="ECO:0007669"/>
    <property type="project" value="InterPro"/>
</dbReference>
<comment type="cofactor">
    <cofactor evidence="1">
        <name>Mg(2+)</name>
        <dbReference type="ChEBI" id="CHEBI:18420"/>
    </cofactor>
</comment>
<evidence type="ECO:0000259" key="8">
    <source>
        <dbReference type="SMART" id="SM00479"/>
    </source>
</evidence>
<keyword evidence="3" id="KW-0479">Metal-binding</keyword>
<evidence type="ECO:0000256" key="6">
    <source>
        <dbReference type="ARBA" id="ARBA00022842"/>
    </source>
</evidence>
<comment type="caution">
    <text evidence="9">The sequence shown here is derived from an EMBL/GenBank/DDBJ whole genome shotgun (WGS) entry which is preliminary data.</text>
</comment>